<dbReference type="PANTHER" id="PTHR22960">
    <property type="entry name" value="MOLYBDOPTERIN COFACTOR SYNTHESIS PROTEIN A"/>
    <property type="match status" value="1"/>
</dbReference>
<dbReference type="InterPro" id="IPR050105">
    <property type="entry name" value="MoCo_biosynth_MoaA/MoaC"/>
</dbReference>
<organism evidence="9 10">
    <name type="scientific">Nitrospira defluvii</name>
    <dbReference type="NCBI Taxonomy" id="330214"/>
    <lineage>
        <taxon>Bacteria</taxon>
        <taxon>Pseudomonadati</taxon>
        <taxon>Nitrospirota</taxon>
        <taxon>Nitrospiria</taxon>
        <taxon>Nitrospirales</taxon>
        <taxon>Nitrospiraceae</taxon>
        <taxon>Nitrospira</taxon>
    </lineage>
</organism>
<proteinExistence type="inferred from homology"/>
<evidence type="ECO:0000256" key="3">
    <source>
        <dbReference type="ARBA" id="ARBA00012575"/>
    </source>
</evidence>
<comment type="similarity">
    <text evidence="7">Belongs to the MoaC family.</text>
</comment>
<comment type="caution">
    <text evidence="9">The sequence shown here is derived from an EMBL/GenBank/DDBJ whole genome shotgun (WGS) entry which is preliminary data.</text>
</comment>
<evidence type="ECO:0000313" key="9">
    <source>
        <dbReference type="EMBL" id="CAE6787608.1"/>
    </source>
</evidence>
<dbReference type="SUPFAM" id="SSF55040">
    <property type="entry name" value="Molybdenum cofactor biosynthesis protein C, MoaC"/>
    <property type="match status" value="1"/>
</dbReference>
<keyword evidence="4 7" id="KW-0501">Molybdenum cofactor biosynthesis</keyword>
<reference evidence="9 10" key="1">
    <citation type="submission" date="2021-02" db="EMBL/GenBank/DDBJ databases">
        <authorList>
            <person name="Han P."/>
        </authorList>
    </citation>
    <scope>NUCLEOTIDE SEQUENCE [LARGE SCALE GENOMIC DNA]</scope>
    <source>
        <strain evidence="9">Candidatus Nitrospira sp. ZN2</strain>
    </source>
</reference>
<dbReference type="InterPro" id="IPR036522">
    <property type="entry name" value="MoaC_sf"/>
</dbReference>
<dbReference type="CDD" id="cd01420">
    <property type="entry name" value="MoaC_PE"/>
    <property type="match status" value="1"/>
</dbReference>
<dbReference type="InterPro" id="IPR023045">
    <property type="entry name" value="MoaC"/>
</dbReference>
<evidence type="ECO:0000256" key="4">
    <source>
        <dbReference type="ARBA" id="ARBA00023150"/>
    </source>
</evidence>
<evidence type="ECO:0000313" key="10">
    <source>
        <dbReference type="Proteomes" id="UP000675880"/>
    </source>
</evidence>
<gene>
    <name evidence="7" type="primary">moaC</name>
    <name evidence="9" type="ORF">NSPZN2_50188</name>
</gene>
<feature type="active site" evidence="7">
    <location>
        <position position="170"/>
    </location>
</feature>
<evidence type="ECO:0000256" key="1">
    <source>
        <dbReference type="ARBA" id="ARBA00001637"/>
    </source>
</evidence>
<dbReference type="NCBIfam" id="NF006870">
    <property type="entry name" value="PRK09364.1"/>
    <property type="match status" value="1"/>
</dbReference>
<accession>A0ABM8S417</accession>
<dbReference type="HAMAP" id="MF_01224_B">
    <property type="entry name" value="MoaC_B"/>
    <property type="match status" value="1"/>
</dbReference>
<comment type="subunit">
    <text evidence="7">Homohexamer; trimer of dimers.</text>
</comment>
<sequence length="203" mass="21618">MSRWLPGVAWACGLTPILTGSYNSAVFERQPTDLAQRMAEFTHFNESGRARMVDVGAKASTERLATAQAIVFLQPETLEKIQQGKIAKGDVLSVAQVAGVMGAKKTPDLIPMCHPILLTSVDISFHEITQPDHQGCCSIIITATAKTTGPTGVEMEAMTAASVAALTIYDMCKAVDRGMSFGDICLLTKSGGKSGTYQRPVPV</sequence>
<evidence type="ECO:0000256" key="5">
    <source>
        <dbReference type="ARBA" id="ARBA00023239"/>
    </source>
</evidence>
<dbReference type="InterPro" id="IPR002820">
    <property type="entry name" value="Mopterin_CF_biosynth-C_dom"/>
</dbReference>
<dbReference type="Pfam" id="PF01967">
    <property type="entry name" value="MoaC"/>
    <property type="match status" value="1"/>
</dbReference>
<protein>
    <recommendedName>
        <fullName evidence="3 7">Cyclic pyranopterin monophosphate synthase</fullName>
        <ecNumber evidence="3 7">4.6.1.17</ecNumber>
    </recommendedName>
    <alternativeName>
        <fullName evidence="7">Molybdenum cofactor biosynthesis protein C</fullName>
    </alternativeName>
</protein>
<comment type="function">
    <text evidence="6 7">Catalyzes the conversion of (8S)-3',8-cyclo-7,8-dihydroguanosine 5'-triphosphate to cyclic pyranopterin monophosphate (cPMP).</text>
</comment>
<feature type="binding site" evidence="7">
    <location>
        <begin position="112"/>
        <end position="114"/>
    </location>
    <ligand>
        <name>substrate</name>
    </ligand>
</feature>
<feature type="domain" description="Molybdopterin cofactor biosynthesis C (MoaC)" evidence="8">
    <location>
        <begin position="52"/>
        <end position="192"/>
    </location>
</feature>
<name>A0ABM8S417_9BACT</name>
<dbReference type="EC" id="4.6.1.17" evidence="3 7"/>
<feature type="binding site" evidence="7">
    <location>
        <begin position="155"/>
        <end position="156"/>
    </location>
    <ligand>
        <name>substrate</name>
    </ligand>
</feature>
<evidence type="ECO:0000256" key="2">
    <source>
        <dbReference type="ARBA" id="ARBA00005046"/>
    </source>
</evidence>
<comment type="catalytic activity">
    <reaction evidence="1 7">
        <text>(8S)-3',8-cyclo-7,8-dihydroguanosine 5'-triphosphate = cyclic pyranopterin phosphate + diphosphate</text>
        <dbReference type="Rhea" id="RHEA:49580"/>
        <dbReference type="ChEBI" id="CHEBI:33019"/>
        <dbReference type="ChEBI" id="CHEBI:59648"/>
        <dbReference type="ChEBI" id="CHEBI:131766"/>
        <dbReference type="EC" id="4.6.1.17"/>
    </reaction>
</comment>
<keyword evidence="10" id="KW-1185">Reference proteome</keyword>
<evidence type="ECO:0000256" key="7">
    <source>
        <dbReference type="HAMAP-Rule" id="MF_01224"/>
    </source>
</evidence>
<dbReference type="InterPro" id="IPR047594">
    <property type="entry name" value="MoaC_bact/euk"/>
</dbReference>
<comment type="pathway">
    <text evidence="2 7">Cofactor biosynthesis; molybdopterin biosynthesis.</text>
</comment>
<dbReference type="Proteomes" id="UP000675880">
    <property type="component" value="Unassembled WGS sequence"/>
</dbReference>
<keyword evidence="5 7" id="KW-0456">Lyase</keyword>
<evidence type="ECO:0000256" key="6">
    <source>
        <dbReference type="ARBA" id="ARBA00055087"/>
    </source>
</evidence>
<dbReference type="PANTHER" id="PTHR22960:SF29">
    <property type="entry name" value="CYCLIC PYRANOPTERIN MONOPHOSPHATE SYNTHASE"/>
    <property type="match status" value="1"/>
</dbReference>
<dbReference type="EMBL" id="CAJNBJ010000018">
    <property type="protein sequence ID" value="CAE6787608.1"/>
    <property type="molecule type" value="Genomic_DNA"/>
</dbReference>
<dbReference type="NCBIfam" id="TIGR00581">
    <property type="entry name" value="moaC"/>
    <property type="match status" value="1"/>
</dbReference>
<dbReference type="Gene3D" id="3.30.70.640">
    <property type="entry name" value="Molybdopterin cofactor biosynthesis C (MoaC) domain"/>
    <property type="match status" value="1"/>
</dbReference>
<evidence type="ECO:0000259" key="8">
    <source>
        <dbReference type="Pfam" id="PF01967"/>
    </source>
</evidence>